<name>A0A0C9Z2I9_9AGAM</name>
<gene>
    <name evidence="2" type="ORF">PISMIDRAFT_17426</name>
</gene>
<organism evidence="2 3">
    <name type="scientific">Pisolithus microcarpus 441</name>
    <dbReference type="NCBI Taxonomy" id="765257"/>
    <lineage>
        <taxon>Eukaryota</taxon>
        <taxon>Fungi</taxon>
        <taxon>Dikarya</taxon>
        <taxon>Basidiomycota</taxon>
        <taxon>Agaricomycotina</taxon>
        <taxon>Agaricomycetes</taxon>
        <taxon>Agaricomycetidae</taxon>
        <taxon>Boletales</taxon>
        <taxon>Sclerodermatineae</taxon>
        <taxon>Pisolithaceae</taxon>
        <taxon>Pisolithus</taxon>
    </lineage>
</organism>
<keyword evidence="3" id="KW-1185">Reference proteome</keyword>
<evidence type="ECO:0000313" key="2">
    <source>
        <dbReference type="EMBL" id="KIK14253.1"/>
    </source>
</evidence>
<feature type="region of interest" description="Disordered" evidence="1">
    <location>
        <begin position="1"/>
        <end position="71"/>
    </location>
</feature>
<dbReference type="HOGENOM" id="CLU_1349399_0_0_1"/>
<reference evidence="3" key="2">
    <citation type="submission" date="2015-01" db="EMBL/GenBank/DDBJ databases">
        <title>Evolutionary Origins and Diversification of the Mycorrhizal Mutualists.</title>
        <authorList>
            <consortium name="DOE Joint Genome Institute"/>
            <consortium name="Mycorrhizal Genomics Consortium"/>
            <person name="Kohler A."/>
            <person name="Kuo A."/>
            <person name="Nagy L.G."/>
            <person name="Floudas D."/>
            <person name="Copeland A."/>
            <person name="Barry K.W."/>
            <person name="Cichocki N."/>
            <person name="Veneault-Fourrey C."/>
            <person name="LaButti K."/>
            <person name="Lindquist E.A."/>
            <person name="Lipzen A."/>
            <person name="Lundell T."/>
            <person name="Morin E."/>
            <person name="Murat C."/>
            <person name="Riley R."/>
            <person name="Ohm R."/>
            <person name="Sun H."/>
            <person name="Tunlid A."/>
            <person name="Henrissat B."/>
            <person name="Grigoriev I.V."/>
            <person name="Hibbett D.S."/>
            <person name="Martin F."/>
        </authorList>
    </citation>
    <scope>NUCLEOTIDE SEQUENCE [LARGE SCALE GENOMIC DNA]</scope>
    <source>
        <strain evidence="3">441</strain>
    </source>
</reference>
<dbReference type="AlphaFoldDB" id="A0A0C9Z2I9"/>
<protein>
    <submittedName>
        <fullName evidence="2">Uncharacterized protein</fullName>
    </submittedName>
</protein>
<evidence type="ECO:0000256" key="1">
    <source>
        <dbReference type="SAM" id="MobiDB-lite"/>
    </source>
</evidence>
<feature type="compositionally biased region" description="Polar residues" evidence="1">
    <location>
        <begin position="32"/>
        <end position="41"/>
    </location>
</feature>
<proteinExistence type="predicted"/>
<sequence length="203" mass="22255">MPRSGHYPPANVSSPKWRPYDIRSRSRRRAPTPQTSDQPDQTPLFCIPTSSGHHPSEIPQQPAAVADPVSGLTPNCAPPQVHHAAVAATVPGSILVADATMFAGKFVPPNADYDVEMDHIVRQVVDRIPIPDHPGCQALRDLIIGTIHGSLVSYRTQITIFTMLLLGELQEVVVILLLGKLIQSSQEPLQVASVERYKRVVWQ</sequence>
<dbReference type="OrthoDB" id="2683796at2759"/>
<dbReference type="Proteomes" id="UP000054018">
    <property type="component" value="Unassembled WGS sequence"/>
</dbReference>
<reference evidence="2 3" key="1">
    <citation type="submission" date="2014-04" db="EMBL/GenBank/DDBJ databases">
        <authorList>
            <consortium name="DOE Joint Genome Institute"/>
            <person name="Kuo A."/>
            <person name="Kohler A."/>
            <person name="Costa M.D."/>
            <person name="Nagy L.G."/>
            <person name="Floudas D."/>
            <person name="Copeland A."/>
            <person name="Barry K.W."/>
            <person name="Cichocki N."/>
            <person name="Veneault-Fourrey C."/>
            <person name="LaButti K."/>
            <person name="Lindquist E.A."/>
            <person name="Lipzen A."/>
            <person name="Lundell T."/>
            <person name="Morin E."/>
            <person name="Murat C."/>
            <person name="Sun H."/>
            <person name="Tunlid A."/>
            <person name="Henrissat B."/>
            <person name="Grigoriev I.V."/>
            <person name="Hibbett D.S."/>
            <person name="Martin F."/>
            <person name="Nordberg H.P."/>
            <person name="Cantor M.N."/>
            <person name="Hua S.X."/>
        </authorList>
    </citation>
    <scope>NUCLEOTIDE SEQUENCE [LARGE SCALE GENOMIC DNA]</scope>
    <source>
        <strain evidence="2 3">441</strain>
    </source>
</reference>
<evidence type="ECO:0000313" key="3">
    <source>
        <dbReference type="Proteomes" id="UP000054018"/>
    </source>
</evidence>
<accession>A0A0C9Z2I9</accession>
<dbReference type="EMBL" id="KN833948">
    <property type="protein sequence ID" value="KIK14253.1"/>
    <property type="molecule type" value="Genomic_DNA"/>
</dbReference>